<evidence type="ECO:0000313" key="4">
    <source>
        <dbReference type="EMBL" id="WQF76471.1"/>
    </source>
</evidence>
<keyword evidence="2" id="KW-1133">Transmembrane helix</keyword>
<evidence type="ECO:0000256" key="1">
    <source>
        <dbReference type="SAM" id="MobiDB-lite"/>
    </source>
</evidence>
<protein>
    <submittedName>
        <fullName evidence="4">Uncharacterized protein</fullName>
    </submittedName>
</protein>
<keyword evidence="2" id="KW-0472">Membrane</keyword>
<gene>
    <name evidence="4" type="ORF">CDEST_01485</name>
</gene>
<dbReference type="EMBL" id="CP137305">
    <property type="protein sequence ID" value="WQF76471.1"/>
    <property type="molecule type" value="Genomic_DNA"/>
</dbReference>
<reference evidence="5" key="1">
    <citation type="journal article" date="2023" name="bioRxiv">
        <title>Complete genome of the Medicago anthracnose fungus, Colletotrichum destructivum, reveals a mini-chromosome-like region within a core chromosome.</title>
        <authorList>
            <person name="Lapalu N."/>
            <person name="Simon A."/>
            <person name="Lu A."/>
            <person name="Plaumann P.-L."/>
            <person name="Amselem J."/>
            <person name="Pigne S."/>
            <person name="Auger A."/>
            <person name="Koch C."/>
            <person name="Dallery J.-F."/>
            <person name="O'Connell R.J."/>
        </authorList>
    </citation>
    <scope>NUCLEOTIDE SEQUENCE [LARGE SCALE GENOMIC DNA]</scope>
    <source>
        <strain evidence="5">CBS 520.97</strain>
    </source>
</reference>
<keyword evidence="5" id="KW-1185">Reference proteome</keyword>
<evidence type="ECO:0000313" key="5">
    <source>
        <dbReference type="Proteomes" id="UP001322277"/>
    </source>
</evidence>
<dbReference type="AlphaFoldDB" id="A0AAX4I008"/>
<feature type="region of interest" description="Disordered" evidence="1">
    <location>
        <begin position="44"/>
        <end position="84"/>
    </location>
</feature>
<keyword evidence="2" id="KW-0812">Transmembrane</keyword>
<organism evidence="4 5">
    <name type="scientific">Colletotrichum destructivum</name>
    <dbReference type="NCBI Taxonomy" id="34406"/>
    <lineage>
        <taxon>Eukaryota</taxon>
        <taxon>Fungi</taxon>
        <taxon>Dikarya</taxon>
        <taxon>Ascomycota</taxon>
        <taxon>Pezizomycotina</taxon>
        <taxon>Sordariomycetes</taxon>
        <taxon>Hypocreomycetidae</taxon>
        <taxon>Glomerellales</taxon>
        <taxon>Glomerellaceae</taxon>
        <taxon>Colletotrichum</taxon>
        <taxon>Colletotrichum destructivum species complex</taxon>
    </lineage>
</organism>
<feature type="transmembrane region" description="Helical" evidence="2">
    <location>
        <begin position="291"/>
        <end position="310"/>
    </location>
</feature>
<dbReference type="GeneID" id="87937988"/>
<sequence>MFLSQSFSACLLALTFYEHVGAEVDHFPDMLSAKVQRRDNNNDTIESIDDATRHPNATGSWPIHGIDVTKPLRNPPSDEYGRGNGWTIDIAVATNITTTDSESRSNPQDLNLKAPDNAFSETEQTVNATEHYNVCSFMWWGNRWSTDDMEKLHQDADGSCNGVISKHCIADLRETLSGASCSMPGSYKTPESCPEYLSSSFSITVSMAFRANKSTYHIGGNWGPYTNGSEELIREAYDQAVTNVYPVMLVYKYDDGELESNYTVFRCVRANQIAEGSRQPETFGNRRGSAGVVRVSMFSLFIGLAVPLMVTSLM</sequence>
<dbReference type="Proteomes" id="UP001322277">
    <property type="component" value="Chromosome 1"/>
</dbReference>
<evidence type="ECO:0000256" key="3">
    <source>
        <dbReference type="SAM" id="SignalP"/>
    </source>
</evidence>
<dbReference type="KEGG" id="cdet:87937988"/>
<keyword evidence="3" id="KW-0732">Signal</keyword>
<feature type="signal peptide" evidence="3">
    <location>
        <begin position="1"/>
        <end position="22"/>
    </location>
</feature>
<name>A0AAX4I008_9PEZI</name>
<feature type="chain" id="PRO_5043813989" evidence="3">
    <location>
        <begin position="23"/>
        <end position="314"/>
    </location>
</feature>
<proteinExistence type="predicted"/>
<accession>A0AAX4I008</accession>
<evidence type="ECO:0000256" key="2">
    <source>
        <dbReference type="SAM" id="Phobius"/>
    </source>
</evidence>
<dbReference type="RefSeq" id="XP_062773695.1">
    <property type="nucleotide sequence ID" value="XM_062917644.1"/>
</dbReference>